<evidence type="ECO:0000256" key="2">
    <source>
        <dbReference type="ARBA" id="ARBA00023043"/>
    </source>
</evidence>
<sequence>MGSHPWHVKFYSNKIENREVEDVLSSFPELNNGANGLYNITALQVAAAFTKKGVTSTIKRLIENGNVNYINQGDKLGRTPLQYGVMNGNAELVELLLNSGADTECQFLYLCSLRTSREDYNKWNKLYSMLPPPDGWGRTPLHRAAKEGHVEIVRLLIKRKANVNVQDEKGVTPLLLAGGNKNKSAFEDIVEILVDAGADVNIKNNVTG</sequence>
<dbReference type="Pfam" id="PF12796">
    <property type="entry name" value="Ank_2"/>
    <property type="match status" value="2"/>
</dbReference>
<reference evidence="4" key="1">
    <citation type="submission" date="2019-08" db="EMBL/GenBank/DDBJ databases">
        <title>The genome of the North American firefly Photinus pyralis.</title>
        <authorList>
            <consortium name="Photinus pyralis genome working group"/>
            <person name="Fallon T.R."/>
            <person name="Sander Lower S.E."/>
            <person name="Weng J.-K."/>
        </authorList>
    </citation>
    <scope>NUCLEOTIDE SEQUENCE</scope>
    <source>
        <strain evidence="4">TRF0915ILg1</strain>
        <tissue evidence="4">Whole body</tissue>
    </source>
</reference>
<comment type="caution">
    <text evidence="4">The sequence shown here is derived from an EMBL/GenBank/DDBJ whole genome shotgun (WGS) entry which is preliminary data.</text>
</comment>
<dbReference type="InterPro" id="IPR002110">
    <property type="entry name" value="Ankyrin_rpt"/>
</dbReference>
<dbReference type="PROSITE" id="PS50297">
    <property type="entry name" value="ANK_REP_REGION"/>
    <property type="match status" value="3"/>
</dbReference>
<dbReference type="PROSITE" id="PS50088">
    <property type="entry name" value="ANK_REPEAT"/>
    <property type="match status" value="3"/>
</dbReference>
<keyword evidence="5" id="KW-1185">Reference proteome</keyword>
<dbReference type="SMART" id="SM00248">
    <property type="entry name" value="ANK"/>
    <property type="match status" value="4"/>
</dbReference>
<evidence type="ECO:0000256" key="3">
    <source>
        <dbReference type="PROSITE-ProRule" id="PRU00023"/>
    </source>
</evidence>
<dbReference type="OrthoDB" id="5402602at2759"/>
<dbReference type="SUPFAM" id="SSF48403">
    <property type="entry name" value="Ankyrin repeat"/>
    <property type="match status" value="1"/>
</dbReference>
<organism evidence="4 5">
    <name type="scientific">Ignelater luminosus</name>
    <name type="common">Cucubano</name>
    <name type="synonym">Pyrophorus luminosus</name>
    <dbReference type="NCBI Taxonomy" id="2038154"/>
    <lineage>
        <taxon>Eukaryota</taxon>
        <taxon>Metazoa</taxon>
        <taxon>Ecdysozoa</taxon>
        <taxon>Arthropoda</taxon>
        <taxon>Hexapoda</taxon>
        <taxon>Insecta</taxon>
        <taxon>Pterygota</taxon>
        <taxon>Neoptera</taxon>
        <taxon>Endopterygota</taxon>
        <taxon>Coleoptera</taxon>
        <taxon>Polyphaga</taxon>
        <taxon>Elateriformia</taxon>
        <taxon>Elateroidea</taxon>
        <taxon>Elateridae</taxon>
        <taxon>Agrypninae</taxon>
        <taxon>Pyrophorini</taxon>
        <taxon>Ignelater</taxon>
    </lineage>
</organism>
<feature type="repeat" description="ANK" evidence="3">
    <location>
        <begin position="76"/>
        <end position="102"/>
    </location>
</feature>
<accession>A0A8K0G6W7</accession>
<evidence type="ECO:0000313" key="4">
    <source>
        <dbReference type="EMBL" id="KAF2888269.1"/>
    </source>
</evidence>
<evidence type="ECO:0000256" key="1">
    <source>
        <dbReference type="ARBA" id="ARBA00022737"/>
    </source>
</evidence>
<dbReference type="PRINTS" id="PR01415">
    <property type="entry name" value="ANKYRIN"/>
</dbReference>
<dbReference type="PANTHER" id="PTHR24203:SF86">
    <property type="entry name" value="PROTEASOME 26S SUBUNIT, NON-ATPASE 10"/>
    <property type="match status" value="1"/>
</dbReference>
<dbReference type="PANTHER" id="PTHR24203">
    <property type="entry name" value="ANKYRIN REPEAT FAMILY PROTEIN"/>
    <property type="match status" value="1"/>
</dbReference>
<keyword evidence="1" id="KW-0677">Repeat</keyword>
<proteinExistence type="predicted"/>
<gene>
    <name evidence="4" type="ORF">ILUMI_17904</name>
</gene>
<dbReference type="InterPro" id="IPR036770">
    <property type="entry name" value="Ankyrin_rpt-contain_sf"/>
</dbReference>
<dbReference type="EMBL" id="VTPC01078632">
    <property type="protein sequence ID" value="KAF2888269.1"/>
    <property type="molecule type" value="Genomic_DNA"/>
</dbReference>
<protein>
    <recommendedName>
        <fullName evidence="6">Ankyrin</fullName>
    </recommendedName>
</protein>
<keyword evidence="2 3" id="KW-0040">ANK repeat</keyword>
<dbReference type="Gene3D" id="1.25.40.20">
    <property type="entry name" value="Ankyrin repeat-containing domain"/>
    <property type="match status" value="2"/>
</dbReference>
<evidence type="ECO:0000313" key="5">
    <source>
        <dbReference type="Proteomes" id="UP000801492"/>
    </source>
</evidence>
<dbReference type="Proteomes" id="UP000801492">
    <property type="component" value="Unassembled WGS sequence"/>
</dbReference>
<name>A0A8K0G6W7_IGNLU</name>
<evidence type="ECO:0008006" key="6">
    <source>
        <dbReference type="Google" id="ProtNLM"/>
    </source>
</evidence>
<feature type="repeat" description="ANK" evidence="3">
    <location>
        <begin position="136"/>
        <end position="168"/>
    </location>
</feature>
<feature type="repeat" description="ANK" evidence="3">
    <location>
        <begin position="169"/>
        <end position="205"/>
    </location>
</feature>
<dbReference type="AlphaFoldDB" id="A0A8K0G6W7"/>